<dbReference type="InterPro" id="IPR015421">
    <property type="entry name" value="PyrdxlP-dep_Trfase_major"/>
</dbReference>
<dbReference type="AlphaFoldDB" id="A0A381U1T7"/>
<protein>
    <submittedName>
        <fullName evidence="1">Uncharacterized protein</fullName>
    </submittedName>
</protein>
<name>A0A381U1T7_9ZZZZ</name>
<dbReference type="GO" id="GO:0030170">
    <property type="term" value="F:pyridoxal phosphate binding"/>
    <property type="evidence" value="ECO:0007669"/>
    <property type="project" value="TreeGrafter"/>
</dbReference>
<dbReference type="EMBL" id="UINC01005575">
    <property type="protein sequence ID" value="SVA22185.1"/>
    <property type="molecule type" value="Genomic_DNA"/>
</dbReference>
<dbReference type="InterPro" id="IPR015424">
    <property type="entry name" value="PyrdxlP-dep_Trfase"/>
</dbReference>
<dbReference type="GO" id="GO:0000271">
    <property type="term" value="P:polysaccharide biosynthetic process"/>
    <property type="evidence" value="ECO:0007669"/>
    <property type="project" value="TreeGrafter"/>
</dbReference>
<gene>
    <name evidence="1" type="ORF">METZ01_LOCUS75039</name>
</gene>
<sequence>VTQGPKVDQFETDFSRITDAAHSCAVSNCTVALSLALKAVGVGFGNVVVTVSHSFIATANAIRHCGAEPVFADIEPHGFNINPDQVERILEEDCEERDDGLFYKEIPRLAVGESPLTFLDSSSIKNRGRVAALLPVHQYGMPCDMGRLLEIAKRYRIPVVEDAACALGSQFSINRDSSWEPIGKPHGQIACFSFHPRKIITTGEGGMLTTGQLEHDRQFRLLRHHGMNIPDYKRHNSKEGVLESYLLTGFNFRMTDIQAAVGIEQLKKLSCIIENRRNCGQLYKKLLGEISWIQTQEEKAHSRTNWQTFVCTLADDAPCDR</sequence>
<dbReference type="InterPro" id="IPR000653">
    <property type="entry name" value="DegT/StrS_aminotransferase"/>
</dbReference>
<dbReference type="Pfam" id="PF01041">
    <property type="entry name" value="DegT_DnrJ_EryC1"/>
    <property type="match status" value="2"/>
</dbReference>
<organism evidence="1">
    <name type="scientific">marine metagenome</name>
    <dbReference type="NCBI Taxonomy" id="408172"/>
    <lineage>
        <taxon>unclassified sequences</taxon>
        <taxon>metagenomes</taxon>
        <taxon>ecological metagenomes</taxon>
    </lineage>
</organism>
<evidence type="ECO:0000313" key="1">
    <source>
        <dbReference type="EMBL" id="SVA22185.1"/>
    </source>
</evidence>
<dbReference type="SUPFAM" id="SSF53383">
    <property type="entry name" value="PLP-dependent transferases"/>
    <property type="match status" value="1"/>
</dbReference>
<proteinExistence type="predicted"/>
<dbReference type="GO" id="GO:0008483">
    <property type="term" value="F:transaminase activity"/>
    <property type="evidence" value="ECO:0007669"/>
    <property type="project" value="TreeGrafter"/>
</dbReference>
<accession>A0A381U1T7</accession>
<feature type="non-terminal residue" evidence="1">
    <location>
        <position position="1"/>
    </location>
</feature>
<feature type="non-terminal residue" evidence="1">
    <location>
        <position position="321"/>
    </location>
</feature>
<dbReference type="PANTHER" id="PTHR30244:SF34">
    <property type="entry name" value="DTDP-4-AMINO-4,6-DIDEOXYGALACTOSE TRANSAMINASE"/>
    <property type="match status" value="1"/>
</dbReference>
<dbReference type="PIRSF" id="PIRSF000390">
    <property type="entry name" value="PLP_StrS"/>
    <property type="match status" value="1"/>
</dbReference>
<dbReference type="Gene3D" id="3.40.640.10">
    <property type="entry name" value="Type I PLP-dependent aspartate aminotransferase-like (Major domain)"/>
    <property type="match status" value="1"/>
</dbReference>
<dbReference type="PANTHER" id="PTHR30244">
    <property type="entry name" value="TRANSAMINASE"/>
    <property type="match status" value="1"/>
</dbReference>
<reference evidence="1" key="1">
    <citation type="submission" date="2018-05" db="EMBL/GenBank/DDBJ databases">
        <authorList>
            <person name="Lanie J.A."/>
            <person name="Ng W.-L."/>
            <person name="Kazmierczak K.M."/>
            <person name="Andrzejewski T.M."/>
            <person name="Davidsen T.M."/>
            <person name="Wayne K.J."/>
            <person name="Tettelin H."/>
            <person name="Glass J.I."/>
            <person name="Rusch D."/>
            <person name="Podicherti R."/>
            <person name="Tsui H.-C.T."/>
            <person name="Winkler M.E."/>
        </authorList>
    </citation>
    <scope>NUCLEOTIDE SEQUENCE</scope>
</reference>